<dbReference type="InterPro" id="IPR029044">
    <property type="entry name" value="Nucleotide-diphossugar_trans"/>
</dbReference>
<dbReference type="AlphaFoldDB" id="A0A940X042"/>
<evidence type="ECO:0000256" key="1">
    <source>
        <dbReference type="ARBA" id="ARBA00001946"/>
    </source>
</evidence>
<evidence type="ECO:0000256" key="2">
    <source>
        <dbReference type="ARBA" id="ARBA00006739"/>
    </source>
</evidence>
<evidence type="ECO:0000256" key="6">
    <source>
        <dbReference type="ARBA" id="ARBA00039022"/>
    </source>
</evidence>
<dbReference type="EC" id="2.4.1.266" evidence="6"/>
<reference evidence="11" key="1">
    <citation type="submission" date="2021-03" db="EMBL/GenBank/DDBJ databases">
        <title>Bacillus suaedae sp. nov., isolated from Suaeda aralocaspica.</title>
        <authorList>
            <person name="Lei R.F.R."/>
        </authorList>
    </citation>
    <scope>NUCLEOTIDE SEQUENCE</scope>
    <source>
        <strain evidence="11">YZJH907-2</strain>
    </source>
</reference>
<evidence type="ECO:0000313" key="11">
    <source>
        <dbReference type="EMBL" id="MBP3952290.1"/>
    </source>
</evidence>
<dbReference type="Gene3D" id="3.90.550.10">
    <property type="entry name" value="Spore Coat Polysaccharide Biosynthesis Protein SpsA, Chain A"/>
    <property type="match status" value="1"/>
</dbReference>
<dbReference type="PANTHER" id="PTHR48090:SF10">
    <property type="entry name" value="GLUCOSYL-3-PHOSPHOGLYCERATE SYNTHASE"/>
    <property type="match status" value="1"/>
</dbReference>
<evidence type="ECO:0000256" key="8">
    <source>
        <dbReference type="ARBA" id="ARBA00048689"/>
    </source>
</evidence>
<dbReference type="EMBL" id="JAGKSQ010000005">
    <property type="protein sequence ID" value="MBP3952290.1"/>
    <property type="molecule type" value="Genomic_DNA"/>
</dbReference>
<evidence type="ECO:0000256" key="4">
    <source>
        <dbReference type="ARBA" id="ARBA00022679"/>
    </source>
</evidence>
<accession>A0A940X042</accession>
<keyword evidence="3" id="KW-0328">Glycosyltransferase</keyword>
<feature type="domain" description="Glycosyltransferase 2-like" evidence="10">
    <location>
        <begin position="4"/>
        <end position="146"/>
    </location>
</feature>
<dbReference type="Pfam" id="PF00535">
    <property type="entry name" value="Glycos_transf_2"/>
    <property type="match status" value="1"/>
</dbReference>
<dbReference type="GO" id="GO:0016757">
    <property type="term" value="F:glycosyltransferase activity"/>
    <property type="evidence" value="ECO:0007669"/>
    <property type="project" value="UniProtKB-KW"/>
</dbReference>
<evidence type="ECO:0000313" key="12">
    <source>
        <dbReference type="Proteomes" id="UP000678228"/>
    </source>
</evidence>
<evidence type="ECO:0000259" key="10">
    <source>
        <dbReference type="Pfam" id="PF00535"/>
    </source>
</evidence>
<keyword evidence="4" id="KW-0808">Transferase</keyword>
<protein>
    <recommendedName>
        <fullName evidence="7">Glucosyl-3-phosphoglycerate synthase</fullName>
        <ecNumber evidence="6">2.4.1.266</ecNumber>
    </recommendedName>
</protein>
<dbReference type="Proteomes" id="UP000678228">
    <property type="component" value="Unassembled WGS sequence"/>
</dbReference>
<comment type="cofactor">
    <cofactor evidence="1">
        <name>Mg(2+)</name>
        <dbReference type="ChEBI" id="CHEBI:18420"/>
    </cofactor>
</comment>
<evidence type="ECO:0000256" key="3">
    <source>
        <dbReference type="ARBA" id="ARBA00022676"/>
    </source>
</evidence>
<organism evidence="11 12">
    <name type="scientific">Halalkalibacter suaedae</name>
    <dbReference type="NCBI Taxonomy" id="2822140"/>
    <lineage>
        <taxon>Bacteria</taxon>
        <taxon>Bacillati</taxon>
        <taxon>Bacillota</taxon>
        <taxon>Bacilli</taxon>
        <taxon>Bacillales</taxon>
        <taxon>Bacillaceae</taxon>
        <taxon>Halalkalibacter</taxon>
    </lineage>
</organism>
<evidence type="ECO:0000256" key="7">
    <source>
        <dbReference type="ARBA" id="ARBA00040894"/>
    </source>
</evidence>
<dbReference type="CDD" id="cd04179">
    <property type="entry name" value="DPM_DPG-synthase_like"/>
    <property type="match status" value="1"/>
</dbReference>
<evidence type="ECO:0000256" key="5">
    <source>
        <dbReference type="ARBA" id="ARBA00022842"/>
    </source>
</evidence>
<keyword evidence="12" id="KW-1185">Reference proteome</keyword>
<evidence type="ECO:0000256" key="9">
    <source>
        <dbReference type="ARBA" id="ARBA00048997"/>
    </source>
</evidence>
<comment type="catalytic activity">
    <reaction evidence="9">
        <text>an NDP-alpha-D-glucose + (2R)-3-phosphoglycerate = (2R)-2-O-(alpha-D-glucopyranosyl)-3-phospho-glycerate + a ribonucleoside 5'-diphosphate + H(+)</text>
        <dbReference type="Rhea" id="RHEA:47244"/>
        <dbReference type="ChEBI" id="CHEBI:15378"/>
        <dbReference type="ChEBI" id="CHEBI:57930"/>
        <dbReference type="ChEBI" id="CHEBI:58272"/>
        <dbReference type="ChEBI" id="CHEBI:62600"/>
        <dbReference type="ChEBI" id="CHEBI:76533"/>
        <dbReference type="EC" id="2.4.1.266"/>
    </reaction>
    <physiologicalReaction direction="left-to-right" evidence="9">
        <dbReference type="Rhea" id="RHEA:47245"/>
    </physiologicalReaction>
</comment>
<comment type="similarity">
    <text evidence="2">Belongs to the glycosyltransferase 2 family.</text>
</comment>
<dbReference type="InterPro" id="IPR050256">
    <property type="entry name" value="Glycosyltransferase_2"/>
</dbReference>
<keyword evidence="5" id="KW-0460">Magnesium</keyword>
<dbReference type="SUPFAM" id="SSF53448">
    <property type="entry name" value="Nucleotide-diphospho-sugar transferases"/>
    <property type="match status" value="1"/>
</dbReference>
<dbReference type="RefSeq" id="WP_210597977.1">
    <property type="nucleotide sequence ID" value="NZ_JAGKSQ010000005.1"/>
</dbReference>
<dbReference type="InterPro" id="IPR001173">
    <property type="entry name" value="Glyco_trans_2-like"/>
</dbReference>
<dbReference type="PANTHER" id="PTHR48090">
    <property type="entry name" value="UNDECAPRENYL-PHOSPHATE 4-DEOXY-4-FORMAMIDO-L-ARABINOSE TRANSFERASE-RELATED"/>
    <property type="match status" value="1"/>
</dbReference>
<sequence length="221" mass="24907">MNLSIVIPAYNESDRIEQTLKSLKNLQLRNSEIIVVDDGSIDETKRIASQYADKLVVLNRNEGKGQALQKGWKEAEGDYIACLDADLGESSVEVRRLLAPVLNKQVDLTISMISPGKKAGMGIVKRRVQSLVYQKTGKHLQAPLSGQRVFHRKWLPFLIERKYVGFGIEAQMTIDLLNAGATFLEVPTTMTHREMGKSIRGFYHRLKQWIEIEKQLRGAGS</sequence>
<comment type="caution">
    <text evidence="11">The sequence shown here is derived from an EMBL/GenBank/DDBJ whole genome shotgun (WGS) entry which is preliminary data.</text>
</comment>
<comment type="catalytic activity">
    <reaction evidence="8">
        <text>(2R)-3-phosphoglycerate + UDP-alpha-D-glucose = (2R)-2-O-(alpha-D-glucopyranosyl)-3-phospho-glycerate + UDP + H(+)</text>
        <dbReference type="Rhea" id="RHEA:31319"/>
        <dbReference type="ChEBI" id="CHEBI:15378"/>
        <dbReference type="ChEBI" id="CHEBI:58223"/>
        <dbReference type="ChEBI" id="CHEBI:58272"/>
        <dbReference type="ChEBI" id="CHEBI:58885"/>
        <dbReference type="ChEBI" id="CHEBI:62600"/>
        <dbReference type="EC" id="2.4.1.266"/>
    </reaction>
    <physiologicalReaction direction="left-to-right" evidence="8">
        <dbReference type="Rhea" id="RHEA:31320"/>
    </physiologicalReaction>
</comment>
<gene>
    <name evidence="11" type="ORF">J7W16_14205</name>
</gene>
<proteinExistence type="inferred from homology"/>
<name>A0A940X042_9BACI</name>